<sequence>MRDPCILVEAVPASRKVLRKHFSFCRVSHVVEKLADLEALTMPLQGNNMHCEVTNVSPHSIRTFGKQPVGAWKKGDASTINVETTAGVTVEVPVFYAATSTFAHARESIEINTGKMFADLSSVCSQDNTFLRNLDTGELLLPLPWTVVSGRGKAGVRHVSRGRRKRFVELHDRRGRYQIVAVAVKRAVVRRSGVGEKKDGH</sequence>
<evidence type="ECO:0000313" key="2">
    <source>
        <dbReference type="Proteomes" id="UP000283634"/>
    </source>
</evidence>
<dbReference type="GeneID" id="40327542"/>
<reference evidence="1 2" key="1">
    <citation type="journal article" date="2018" name="BMC Genomics">
        <title>Genomic comparison of Trypanosoma conorhini and Trypanosoma rangeli to Trypanosoma cruzi strains of high and low virulence.</title>
        <authorList>
            <person name="Bradwell K.R."/>
            <person name="Koparde V.N."/>
            <person name="Matveyev A.V."/>
            <person name="Serrano M.G."/>
            <person name="Alves J.M."/>
            <person name="Parikh H."/>
            <person name="Huang B."/>
            <person name="Lee V."/>
            <person name="Espinosa-Alvarez O."/>
            <person name="Ortiz P.A."/>
            <person name="Costa-Martins A.G."/>
            <person name="Teixeira M.M."/>
            <person name="Buck G.A."/>
        </authorList>
    </citation>
    <scope>NUCLEOTIDE SEQUENCE [LARGE SCALE GENOMIC DNA]</scope>
    <source>
        <strain evidence="1 2">AM80</strain>
    </source>
</reference>
<dbReference type="OMA" id="FAHARES"/>
<keyword evidence="2" id="KW-1185">Reference proteome</keyword>
<name>A0A422NND2_TRYRA</name>
<organism evidence="1 2">
    <name type="scientific">Trypanosoma rangeli</name>
    <dbReference type="NCBI Taxonomy" id="5698"/>
    <lineage>
        <taxon>Eukaryota</taxon>
        <taxon>Discoba</taxon>
        <taxon>Euglenozoa</taxon>
        <taxon>Kinetoplastea</taxon>
        <taxon>Metakinetoplastina</taxon>
        <taxon>Trypanosomatida</taxon>
        <taxon>Trypanosomatidae</taxon>
        <taxon>Trypanosoma</taxon>
        <taxon>Herpetosoma</taxon>
    </lineage>
</organism>
<comment type="caution">
    <text evidence="1">The sequence shown here is derived from an EMBL/GenBank/DDBJ whole genome shotgun (WGS) entry which is preliminary data.</text>
</comment>
<gene>
    <name evidence="1" type="ORF">TraAM80_03609</name>
</gene>
<dbReference type="OrthoDB" id="248210at2759"/>
<dbReference type="AlphaFoldDB" id="A0A422NND2"/>
<dbReference type="Proteomes" id="UP000283634">
    <property type="component" value="Unassembled WGS sequence"/>
</dbReference>
<protein>
    <submittedName>
        <fullName evidence="1">Uncharacterized protein</fullName>
    </submittedName>
</protein>
<accession>A0A422NND2</accession>
<dbReference type="EMBL" id="MKGL01000096">
    <property type="protein sequence ID" value="RNF06997.1"/>
    <property type="molecule type" value="Genomic_DNA"/>
</dbReference>
<proteinExistence type="predicted"/>
<evidence type="ECO:0000313" key="1">
    <source>
        <dbReference type="EMBL" id="RNF06997.1"/>
    </source>
</evidence>
<dbReference type="RefSeq" id="XP_029239573.1">
    <property type="nucleotide sequence ID" value="XM_029380567.1"/>
</dbReference>